<keyword evidence="2" id="KW-0449">Lipoprotein</keyword>
<gene>
    <name evidence="3" type="ORF">PbJCM13498_23490</name>
</gene>
<dbReference type="Proteomes" id="UP000391834">
    <property type="component" value="Unassembled WGS sequence"/>
</dbReference>
<name>A0A5M4B0U0_9BACT</name>
<reference evidence="3 4" key="1">
    <citation type="submission" date="2019-10" db="EMBL/GenBank/DDBJ databases">
        <title>Prolixibacter strains distinguished by the presence of nitrate reductase genes were adept at nitrate-dependent anaerobic corrosion of metallic iron and carbon steel.</title>
        <authorList>
            <person name="Iino T."/>
            <person name="Shono N."/>
            <person name="Ito K."/>
            <person name="Nakamura R."/>
            <person name="Sueoka K."/>
            <person name="Harayama S."/>
            <person name="Ohkuma M."/>
        </authorList>
    </citation>
    <scope>NUCLEOTIDE SEQUENCE [LARGE SCALE GENOMIC DNA]</scope>
    <source>
        <strain evidence="3 4">JCM 13498</strain>
    </source>
</reference>
<dbReference type="GO" id="GO:0005886">
    <property type="term" value="C:plasma membrane"/>
    <property type="evidence" value="ECO:0007669"/>
    <property type="project" value="UniProtKB-SubCell"/>
</dbReference>
<dbReference type="RefSeq" id="WP_025866056.1">
    <property type="nucleotide sequence ID" value="NZ_BLAX01000001.1"/>
</dbReference>
<dbReference type="PANTHER" id="PTHR30203">
    <property type="entry name" value="OUTER MEMBRANE CATION EFFLUX PROTEIN"/>
    <property type="match status" value="1"/>
</dbReference>
<evidence type="ECO:0000313" key="3">
    <source>
        <dbReference type="EMBL" id="GET33486.1"/>
    </source>
</evidence>
<keyword evidence="2" id="KW-0564">Palmitate</keyword>
<dbReference type="EMBL" id="BLAX01000001">
    <property type="protein sequence ID" value="GET33486.1"/>
    <property type="molecule type" value="Genomic_DNA"/>
</dbReference>
<sequence>MRKTSYKIIILTIGMAGLLLSCNTSRHFNRDSVDTQGIFGFESTDSVTMADTPWRQLFTDTLLQNYIQEGLKNNLDLQIAVQRVTEAEAYFSQSKASLFPSVSAKATGNYTRNPESIYPDGPREVNNYQLGAEASWEVDLWGKLRSSKRAAYANLLASDAGRKAVQTRLIANIATAYYDLVALDAKLTITRQTVKSSKDLVETMKALKESGIVTGAAIVQSEAARYAAEVIIPDLNQQIRETENAMSLLLGRTPEAIKRDSLLALPQKPMMRTGVPSQLLDNRPDVMQAEYSVMSAYEMTNNARAYFYPSLTLTASTGFAATALDKLLDPTSFAANVVGGLTEPLFNKRANITRLKVAKAQQTEALLTLRNTILNAGQEVNNALYSYQTSEQKIQLRQQQLDALQKSVSYTKQLLNYGSATYTEVLNAQLSYLSAQLNNVNDHQQQLYAVISLYRALGGGWK</sequence>
<comment type="similarity">
    <text evidence="1 2">Belongs to the outer membrane factor (OMF) (TC 1.B.17) family.</text>
</comment>
<dbReference type="InterPro" id="IPR003423">
    <property type="entry name" value="OMP_efflux"/>
</dbReference>
<dbReference type="GO" id="GO:0015562">
    <property type="term" value="F:efflux transmembrane transporter activity"/>
    <property type="evidence" value="ECO:0007669"/>
    <property type="project" value="InterPro"/>
</dbReference>
<dbReference type="Gene3D" id="1.20.1600.10">
    <property type="entry name" value="Outer membrane efflux proteins (OEP)"/>
    <property type="match status" value="1"/>
</dbReference>
<dbReference type="Pfam" id="PF02321">
    <property type="entry name" value="OEP"/>
    <property type="match status" value="2"/>
</dbReference>
<evidence type="ECO:0000256" key="2">
    <source>
        <dbReference type="RuleBase" id="RU362097"/>
    </source>
</evidence>
<dbReference type="SUPFAM" id="SSF56954">
    <property type="entry name" value="Outer membrane efflux proteins (OEP)"/>
    <property type="match status" value="1"/>
</dbReference>
<organism evidence="3 4">
    <name type="scientific">Prolixibacter bellariivorans</name>
    <dbReference type="NCBI Taxonomy" id="314319"/>
    <lineage>
        <taxon>Bacteria</taxon>
        <taxon>Pseudomonadati</taxon>
        <taxon>Bacteroidota</taxon>
        <taxon>Bacteroidia</taxon>
        <taxon>Marinilabiliales</taxon>
        <taxon>Prolixibacteraceae</taxon>
        <taxon>Prolixibacter</taxon>
    </lineage>
</organism>
<dbReference type="PROSITE" id="PS51257">
    <property type="entry name" value="PROKAR_LIPOPROTEIN"/>
    <property type="match status" value="1"/>
</dbReference>
<dbReference type="InterPro" id="IPR010131">
    <property type="entry name" value="MdtP/NodT-like"/>
</dbReference>
<keyword evidence="2" id="KW-0812">Transmembrane</keyword>
<dbReference type="PANTHER" id="PTHR30203:SF33">
    <property type="entry name" value="BLR4455 PROTEIN"/>
    <property type="match status" value="1"/>
</dbReference>
<dbReference type="Gene3D" id="2.20.200.10">
    <property type="entry name" value="Outer membrane efflux proteins (OEP)"/>
    <property type="match status" value="1"/>
</dbReference>
<dbReference type="AlphaFoldDB" id="A0A5M4B0U0"/>
<comment type="caution">
    <text evidence="3">The sequence shown here is derived from an EMBL/GenBank/DDBJ whole genome shotgun (WGS) entry which is preliminary data.</text>
</comment>
<keyword evidence="2" id="KW-1134">Transmembrane beta strand</keyword>
<dbReference type="NCBIfam" id="TIGR01845">
    <property type="entry name" value="outer_NodT"/>
    <property type="match status" value="1"/>
</dbReference>
<proteinExistence type="inferred from homology"/>
<keyword evidence="4" id="KW-1185">Reference proteome</keyword>
<accession>A0A5M4B0U0</accession>
<keyword evidence="2" id="KW-0472">Membrane</keyword>
<protein>
    <submittedName>
        <fullName evidence="3">Multidrug transporter</fullName>
    </submittedName>
</protein>
<comment type="subcellular location">
    <subcellularLocation>
        <location evidence="2">Cell membrane</location>
        <topology evidence="2">Lipid-anchor</topology>
    </subcellularLocation>
</comment>
<evidence type="ECO:0000313" key="4">
    <source>
        <dbReference type="Proteomes" id="UP000391834"/>
    </source>
</evidence>
<evidence type="ECO:0000256" key="1">
    <source>
        <dbReference type="ARBA" id="ARBA00007613"/>
    </source>
</evidence>
<dbReference type="OrthoDB" id="9770517at2"/>